<dbReference type="EMBL" id="JAPWTJ010000460">
    <property type="protein sequence ID" value="KAJ8978253.1"/>
    <property type="molecule type" value="Genomic_DNA"/>
</dbReference>
<sequence length="75" mass="8807">MHEFVQIISYQKNEYDIIDQHALKPPISKFKHIAAKGFEYVLKHDNLSHENSIRHRSGRYQNIGIIRQTIGGFTQ</sequence>
<name>A0ABQ9JJW1_9CUCU</name>
<organism evidence="1 2">
    <name type="scientific">Molorchus minor</name>
    <dbReference type="NCBI Taxonomy" id="1323400"/>
    <lineage>
        <taxon>Eukaryota</taxon>
        <taxon>Metazoa</taxon>
        <taxon>Ecdysozoa</taxon>
        <taxon>Arthropoda</taxon>
        <taxon>Hexapoda</taxon>
        <taxon>Insecta</taxon>
        <taxon>Pterygota</taxon>
        <taxon>Neoptera</taxon>
        <taxon>Endopterygota</taxon>
        <taxon>Coleoptera</taxon>
        <taxon>Polyphaga</taxon>
        <taxon>Cucujiformia</taxon>
        <taxon>Chrysomeloidea</taxon>
        <taxon>Cerambycidae</taxon>
        <taxon>Lamiinae</taxon>
        <taxon>Monochamini</taxon>
        <taxon>Molorchus</taxon>
    </lineage>
</organism>
<protein>
    <submittedName>
        <fullName evidence="1">Uncharacterized protein</fullName>
    </submittedName>
</protein>
<comment type="caution">
    <text evidence="1">The sequence shown here is derived from an EMBL/GenBank/DDBJ whole genome shotgun (WGS) entry which is preliminary data.</text>
</comment>
<dbReference type="Proteomes" id="UP001162164">
    <property type="component" value="Unassembled WGS sequence"/>
</dbReference>
<gene>
    <name evidence="1" type="ORF">NQ317_012609</name>
</gene>
<evidence type="ECO:0000313" key="2">
    <source>
        <dbReference type="Proteomes" id="UP001162164"/>
    </source>
</evidence>
<accession>A0ABQ9JJW1</accession>
<evidence type="ECO:0000313" key="1">
    <source>
        <dbReference type="EMBL" id="KAJ8978253.1"/>
    </source>
</evidence>
<proteinExistence type="predicted"/>
<keyword evidence="2" id="KW-1185">Reference proteome</keyword>
<reference evidence="1" key="1">
    <citation type="journal article" date="2023" name="Insect Mol. Biol.">
        <title>Genome sequencing provides insights into the evolution of gene families encoding plant cell wall-degrading enzymes in longhorned beetles.</title>
        <authorList>
            <person name="Shin N.R."/>
            <person name="Okamura Y."/>
            <person name="Kirsch R."/>
            <person name="Pauchet Y."/>
        </authorList>
    </citation>
    <scope>NUCLEOTIDE SEQUENCE</scope>
    <source>
        <strain evidence="1">MMC_N1</strain>
    </source>
</reference>